<dbReference type="STRING" id="861298.SAMN04488136_15510"/>
<keyword evidence="3 5" id="KW-1133">Transmembrane helix</keyword>
<gene>
    <name evidence="6" type="ORF">SAMN04488136_15510</name>
</gene>
<evidence type="ECO:0000256" key="4">
    <source>
        <dbReference type="ARBA" id="ARBA00023136"/>
    </source>
</evidence>
<name>A0A1G8HLA8_9VIBR</name>
<dbReference type="EMBL" id="FNDD01000055">
    <property type="protein sequence ID" value="SDI07423.1"/>
    <property type="molecule type" value="Genomic_DNA"/>
</dbReference>
<keyword evidence="4 5" id="KW-0472">Membrane</keyword>
<evidence type="ECO:0000313" key="6">
    <source>
        <dbReference type="EMBL" id="SDI07423.1"/>
    </source>
</evidence>
<keyword evidence="2 5" id="KW-0812">Transmembrane</keyword>
<evidence type="ECO:0000256" key="2">
    <source>
        <dbReference type="ARBA" id="ARBA00022692"/>
    </source>
</evidence>
<dbReference type="Pfam" id="PF07869">
    <property type="entry name" value="DUF1656"/>
    <property type="match status" value="1"/>
</dbReference>
<accession>A0A1G8HLA8</accession>
<dbReference type="OrthoDB" id="7021192at2"/>
<organism evidence="6 7">
    <name type="scientific">Vibrio xiamenensis</name>
    <dbReference type="NCBI Taxonomy" id="861298"/>
    <lineage>
        <taxon>Bacteria</taxon>
        <taxon>Pseudomonadati</taxon>
        <taxon>Pseudomonadota</taxon>
        <taxon>Gammaproteobacteria</taxon>
        <taxon>Vibrionales</taxon>
        <taxon>Vibrionaceae</taxon>
        <taxon>Vibrio</taxon>
    </lineage>
</organism>
<sequence>MFEELAFGGLLFSPLVVFMPLAFVLSWGTRLVLHKSGLYSKLWKAAWFEVSLYVCYLALVIYLLGS</sequence>
<evidence type="ECO:0000256" key="1">
    <source>
        <dbReference type="ARBA" id="ARBA00022475"/>
    </source>
</evidence>
<proteinExistence type="predicted"/>
<dbReference type="Proteomes" id="UP000198854">
    <property type="component" value="Unassembled WGS sequence"/>
</dbReference>
<keyword evidence="1" id="KW-1003">Cell membrane</keyword>
<reference evidence="6 7" key="1">
    <citation type="submission" date="2016-10" db="EMBL/GenBank/DDBJ databases">
        <authorList>
            <person name="de Groot N.N."/>
        </authorList>
    </citation>
    <scope>NUCLEOTIDE SEQUENCE [LARGE SCALE GENOMIC DNA]</scope>
    <source>
        <strain evidence="6 7">CGMCC 1.10228</strain>
    </source>
</reference>
<dbReference type="InterPro" id="IPR012451">
    <property type="entry name" value="DUF1656"/>
</dbReference>
<evidence type="ECO:0008006" key="8">
    <source>
        <dbReference type="Google" id="ProtNLM"/>
    </source>
</evidence>
<dbReference type="AlphaFoldDB" id="A0A1G8HLA8"/>
<evidence type="ECO:0000313" key="7">
    <source>
        <dbReference type="Proteomes" id="UP000198854"/>
    </source>
</evidence>
<protein>
    <recommendedName>
        <fullName evidence="8">DUF1656 domain-containing protein</fullName>
    </recommendedName>
</protein>
<feature type="transmembrane region" description="Helical" evidence="5">
    <location>
        <begin position="45"/>
        <end position="65"/>
    </location>
</feature>
<evidence type="ECO:0000256" key="5">
    <source>
        <dbReference type="SAM" id="Phobius"/>
    </source>
</evidence>
<keyword evidence="7" id="KW-1185">Reference proteome</keyword>
<evidence type="ECO:0000256" key="3">
    <source>
        <dbReference type="ARBA" id="ARBA00022989"/>
    </source>
</evidence>
<feature type="transmembrane region" description="Helical" evidence="5">
    <location>
        <begin position="6"/>
        <end position="33"/>
    </location>
</feature>
<dbReference type="RefSeq" id="WP_093279487.1">
    <property type="nucleotide sequence ID" value="NZ_FNDD01000055.1"/>
</dbReference>